<dbReference type="InterPro" id="IPR020845">
    <property type="entry name" value="AMP-binding_CS"/>
</dbReference>
<dbReference type="Pfam" id="PF13193">
    <property type="entry name" value="AMP-binding_C"/>
    <property type="match status" value="1"/>
</dbReference>
<organism evidence="5 6">
    <name type="scientific">Rhodococcus zopfii</name>
    <dbReference type="NCBI Taxonomy" id="43772"/>
    <lineage>
        <taxon>Bacteria</taxon>
        <taxon>Bacillati</taxon>
        <taxon>Actinomycetota</taxon>
        <taxon>Actinomycetes</taxon>
        <taxon>Mycobacteriales</taxon>
        <taxon>Nocardiaceae</taxon>
        <taxon>Rhodococcus</taxon>
    </lineage>
</organism>
<feature type="domain" description="AMP-binding enzyme C-terminal" evidence="4">
    <location>
        <begin position="455"/>
        <end position="531"/>
    </location>
</feature>
<accession>A0ABU3WSY3</accession>
<dbReference type="Proteomes" id="UP001275440">
    <property type="component" value="Unassembled WGS sequence"/>
</dbReference>
<dbReference type="InterPro" id="IPR045851">
    <property type="entry name" value="AMP-bd_C_sf"/>
</dbReference>
<protein>
    <submittedName>
        <fullName evidence="5">AMP-binding protein</fullName>
    </submittedName>
</protein>
<evidence type="ECO:0000313" key="5">
    <source>
        <dbReference type="EMBL" id="MDV2477100.1"/>
    </source>
</evidence>
<dbReference type="Pfam" id="PF00501">
    <property type="entry name" value="AMP-binding"/>
    <property type="match status" value="1"/>
</dbReference>
<sequence length="546" mass="59393">MSLPTVHDRYSVDEIRSFHDNGYWGAESLHALVAAQADISPDKRFMFDSTTAYTYGEMRDQSLRLATALRKKGIDRGDRVLVQLPNWAEFSLITVALARIGAVLVPVMPIYRDNEVEYLLQHSGAKMVITSEQFKGFDYLGMYSRLRTSCPGVEHVVALRTSGAPDPSVALSFDDLLDTPADLELLGPDGDPDAPFLIIYTSGTTSRPKGCLHTFNTCRSSAKTIAISLDYTADDVQFGPSPIAHATGLVTNMLLPLEKGASSHLMEAWEPVEGMRRIQEHRCTIAVSATAFLQMMMAVHDPDKNDLSSMRAWVCAGAPIPGSIVEAAEKMLAGGKVLSLYGRSENMVTTMCTVGDDPIRSITSDGSALRGAEVRIVDADGSSVPTGTEGDIAYRGPSHMICYYQDEEQTTALFTPEGFSRSGDLGYMDSDGFVRVSGRLKDIVIRGGLNISARELEDLLVQHPAISDIAVVGMPDERLGEKVCAYIIPADGSAPTLEDVTSFLRERNVATPKLPEHLELVDAFPMTATGKIQKHVLRKNIADKLG</sequence>
<proteinExistence type="inferred from homology"/>
<gene>
    <name evidence="5" type="ORF">F8M49_20420</name>
</gene>
<dbReference type="InterPro" id="IPR025110">
    <property type="entry name" value="AMP-bd_C"/>
</dbReference>
<evidence type="ECO:0000259" key="3">
    <source>
        <dbReference type="Pfam" id="PF00501"/>
    </source>
</evidence>
<feature type="domain" description="AMP-dependent synthetase/ligase" evidence="3">
    <location>
        <begin position="35"/>
        <end position="404"/>
    </location>
</feature>
<comment type="caution">
    <text evidence="5">The sequence shown here is derived from an EMBL/GenBank/DDBJ whole genome shotgun (WGS) entry which is preliminary data.</text>
</comment>
<dbReference type="Gene3D" id="3.30.300.30">
    <property type="match status" value="1"/>
</dbReference>
<dbReference type="InterPro" id="IPR000873">
    <property type="entry name" value="AMP-dep_synth/lig_dom"/>
</dbReference>
<keyword evidence="2" id="KW-0436">Ligase</keyword>
<evidence type="ECO:0000259" key="4">
    <source>
        <dbReference type="Pfam" id="PF13193"/>
    </source>
</evidence>
<name>A0ABU3WSY3_9NOCA</name>
<keyword evidence="6" id="KW-1185">Reference proteome</keyword>
<dbReference type="Gene3D" id="3.40.50.12780">
    <property type="entry name" value="N-terminal domain of ligase-like"/>
    <property type="match status" value="1"/>
</dbReference>
<dbReference type="SUPFAM" id="SSF56801">
    <property type="entry name" value="Acetyl-CoA synthetase-like"/>
    <property type="match status" value="1"/>
</dbReference>
<dbReference type="EMBL" id="WBMO01000001">
    <property type="protein sequence ID" value="MDV2477100.1"/>
    <property type="molecule type" value="Genomic_DNA"/>
</dbReference>
<dbReference type="PANTHER" id="PTHR43201">
    <property type="entry name" value="ACYL-COA SYNTHETASE"/>
    <property type="match status" value="1"/>
</dbReference>
<evidence type="ECO:0000256" key="2">
    <source>
        <dbReference type="ARBA" id="ARBA00022598"/>
    </source>
</evidence>
<reference evidence="5 6" key="1">
    <citation type="submission" date="2019-10" db="EMBL/GenBank/DDBJ databases">
        <title>Draft Genome Assembly of Rhodococcus zopfii DSM44189.</title>
        <authorList>
            <person name="Sutton J.M."/>
            <person name="Akob D.M."/>
            <person name="Bushman T.J."/>
        </authorList>
    </citation>
    <scope>NUCLEOTIDE SEQUENCE [LARGE SCALE GENOMIC DNA]</scope>
    <source>
        <strain evidence="5 6">DSM 44189</strain>
    </source>
</reference>
<evidence type="ECO:0000313" key="6">
    <source>
        <dbReference type="Proteomes" id="UP001275440"/>
    </source>
</evidence>
<comment type="similarity">
    <text evidence="1">Belongs to the ATP-dependent AMP-binding enzyme family.</text>
</comment>
<dbReference type="PANTHER" id="PTHR43201:SF5">
    <property type="entry name" value="MEDIUM-CHAIN ACYL-COA LIGASE ACSF2, MITOCHONDRIAL"/>
    <property type="match status" value="1"/>
</dbReference>
<evidence type="ECO:0000256" key="1">
    <source>
        <dbReference type="ARBA" id="ARBA00006432"/>
    </source>
</evidence>
<dbReference type="PROSITE" id="PS00455">
    <property type="entry name" value="AMP_BINDING"/>
    <property type="match status" value="1"/>
</dbReference>
<dbReference type="InterPro" id="IPR042099">
    <property type="entry name" value="ANL_N_sf"/>
</dbReference>